<accession>A0A2N9AH23</accession>
<dbReference type="EMBL" id="LT962688">
    <property type="protein sequence ID" value="SOR26669.1"/>
    <property type="molecule type" value="Genomic_DNA"/>
</dbReference>
<protein>
    <submittedName>
        <fullName evidence="1">Uncharacterized protein</fullName>
    </submittedName>
</protein>
<evidence type="ECO:0000313" key="1">
    <source>
        <dbReference type="EMBL" id="SOR26669.1"/>
    </source>
</evidence>
<gene>
    <name evidence="1" type="ORF">TK0001_0066</name>
</gene>
<sequence length="58" mass="6345">MPGSFAHETVSAVGFLTARAMCPPNTQHLSQQVRRYLVGSDGTASSCPREKAQRKQRV</sequence>
<evidence type="ECO:0000313" key="2">
    <source>
        <dbReference type="Proteomes" id="UP000233769"/>
    </source>
</evidence>
<dbReference type="Proteomes" id="UP000233769">
    <property type="component" value="Chromosome tk0001"/>
</dbReference>
<organism evidence="1 2">
    <name type="scientific">Methylorubrum extorquens</name>
    <name type="common">Methylobacterium dichloromethanicum</name>
    <name type="synonym">Methylobacterium extorquens</name>
    <dbReference type="NCBI Taxonomy" id="408"/>
    <lineage>
        <taxon>Bacteria</taxon>
        <taxon>Pseudomonadati</taxon>
        <taxon>Pseudomonadota</taxon>
        <taxon>Alphaproteobacteria</taxon>
        <taxon>Hyphomicrobiales</taxon>
        <taxon>Methylobacteriaceae</taxon>
        <taxon>Methylorubrum</taxon>
    </lineage>
</organism>
<proteinExistence type="predicted"/>
<reference evidence="2" key="1">
    <citation type="submission" date="2017-10" db="EMBL/GenBank/DDBJ databases">
        <authorList>
            <person name="Regsiter A."/>
            <person name="William W."/>
        </authorList>
    </citation>
    <scope>NUCLEOTIDE SEQUENCE [LARGE SCALE GENOMIC DNA]</scope>
</reference>
<name>A0A2N9AH23_METEX</name>
<dbReference type="AlphaFoldDB" id="A0A2N9AH23"/>